<gene>
    <name evidence="1" type="ORF">N7460_007161</name>
</gene>
<dbReference type="Proteomes" id="UP001219568">
    <property type="component" value="Unassembled WGS sequence"/>
</dbReference>
<protein>
    <submittedName>
        <fullName evidence="1">Uncharacterized protein</fullName>
    </submittedName>
</protein>
<keyword evidence="2" id="KW-1185">Reference proteome</keyword>
<evidence type="ECO:0000313" key="1">
    <source>
        <dbReference type="EMBL" id="KAJ6039129.1"/>
    </source>
</evidence>
<sequence length="115" mass="13341">MAKSHYSSMTERRPVHVHSLHAILCQYEPYYLFVLCETQDSVTIDVSNIQINLGYPQEHLDYQDVPVYRCHMEGCTLVMINGLKICTSFGKKKLEYKVLSQLCRDEAQCGHANQW</sequence>
<proteinExistence type="predicted"/>
<comment type="caution">
    <text evidence="1">The sequence shown here is derived from an EMBL/GenBank/DDBJ whole genome shotgun (WGS) entry which is preliminary data.</text>
</comment>
<accession>A0AAD6N842</accession>
<evidence type="ECO:0000313" key="2">
    <source>
        <dbReference type="Proteomes" id="UP001219568"/>
    </source>
</evidence>
<name>A0AAD6N842_PENCN</name>
<reference evidence="1" key="2">
    <citation type="submission" date="2023-01" db="EMBL/GenBank/DDBJ databases">
        <authorList>
            <person name="Petersen C."/>
        </authorList>
    </citation>
    <scope>NUCLEOTIDE SEQUENCE</scope>
    <source>
        <strain evidence="1">IBT 15450</strain>
    </source>
</reference>
<reference evidence="1" key="1">
    <citation type="journal article" date="2023" name="IMA Fungus">
        <title>Comparative genomic study of the Penicillium genus elucidates a diverse pangenome and 15 lateral gene transfer events.</title>
        <authorList>
            <person name="Petersen C."/>
            <person name="Sorensen T."/>
            <person name="Nielsen M.R."/>
            <person name="Sondergaard T.E."/>
            <person name="Sorensen J.L."/>
            <person name="Fitzpatrick D.A."/>
            <person name="Frisvad J.C."/>
            <person name="Nielsen K.L."/>
        </authorList>
    </citation>
    <scope>NUCLEOTIDE SEQUENCE</scope>
    <source>
        <strain evidence="1">IBT 15450</strain>
    </source>
</reference>
<dbReference type="EMBL" id="JAQJZL010000006">
    <property type="protein sequence ID" value="KAJ6039129.1"/>
    <property type="molecule type" value="Genomic_DNA"/>
</dbReference>
<organism evidence="1 2">
    <name type="scientific">Penicillium canescens</name>
    <dbReference type="NCBI Taxonomy" id="5083"/>
    <lineage>
        <taxon>Eukaryota</taxon>
        <taxon>Fungi</taxon>
        <taxon>Dikarya</taxon>
        <taxon>Ascomycota</taxon>
        <taxon>Pezizomycotina</taxon>
        <taxon>Eurotiomycetes</taxon>
        <taxon>Eurotiomycetidae</taxon>
        <taxon>Eurotiales</taxon>
        <taxon>Aspergillaceae</taxon>
        <taxon>Penicillium</taxon>
    </lineage>
</organism>
<dbReference type="AlphaFoldDB" id="A0AAD6N842"/>